<dbReference type="AlphaFoldDB" id="A0A3B0UCQ1"/>
<name>A0A3B0UCQ1_9ZZZZ</name>
<evidence type="ECO:0000313" key="1">
    <source>
        <dbReference type="EMBL" id="VAW18374.1"/>
    </source>
</evidence>
<proteinExistence type="predicted"/>
<dbReference type="EMBL" id="UOEL01000151">
    <property type="protein sequence ID" value="VAW18374.1"/>
    <property type="molecule type" value="Genomic_DNA"/>
</dbReference>
<reference evidence="1" key="1">
    <citation type="submission" date="2018-06" db="EMBL/GenBank/DDBJ databases">
        <authorList>
            <person name="Zhirakovskaya E."/>
        </authorList>
    </citation>
    <scope>NUCLEOTIDE SEQUENCE</scope>
</reference>
<sequence length="77" mass="8821">MAYYKNVTEVFGFYAELNGSFPKDFSAEHYWNLELFYMVAPNFQVEGIVGTGIATDQGIYLKGRITIVIPDFKKNNK</sequence>
<organism evidence="1">
    <name type="scientific">hydrothermal vent metagenome</name>
    <dbReference type="NCBI Taxonomy" id="652676"/>
    <lineage>
        <taxon>unclassified sequences</taxon>
        <taxon>metagenomes</taxon>
        <taxon>ecological metagenomes</taxon>
    </lineage>
</organism>
<protein>
    <submittedName>
        <fullName evidence="1">Uncharacterized protein</fullName>
    </submittedName>
</protein>
<gene>
    <name evidence="1" type="ORF">MNBD_BACTEROID03-572</name>
</gene>
<accession>A0A3B0UCQ1</accession>